<keyword evidence="2" id="KW-0238">DNA-binding</keyword>
<sequence>MLRKIQKTVLEAAKQLQYVVKPKKSPKATFAIIQWYSIQEEICDPYYLALRQGVENFLKSQQIAVKRIFSDDINLFESFYDVSGIICLGKFSIEYIRKLKNSCKNLVLLDMDLVNPCSEACIVLDFDDAMKQVVDYFHILGHKKIGFLGGIEQSDDNHTYFDVRRSSFEKYCQNYQMEYQKYIREDKFTSESGYQMMIEMIQSNDLPDAIFAASDPIAIGALRALLDSKIKVPEDISIMEFDNIEATNFTSLPLTTIHAPAYEMGQLGAKLLYYSYLNNSCPNPMRIQLPCYLIERESCSENKKRIFKFLLSNC</sequence>
<dbReference type="Proteomes" id="UP000003157">
    <property type="component" value="Unassembled WGS sequence"/>
</dbReference>
<proteinExistence type="predicted"/>
<evidence type="ECO:0000313" key="6">
    <source>
        <dbReference type="Proteomes" id="UP000003157"/>
    </source>
</evidence>
<dbReference type="PANTHER" id="PTHR30146">
    <property type="entry name" value="LACI-RELATED TRANSCRIPTIONAL REPRESSOR"/>
    <property type="match status" value="1"/>
</dbReference>
<gene>
    <name evidence="5" type="ORF">HMPREF9488_00331</name>
</gene>
<dbReference type="EMBL" id="ADKX01000003">
    <property type="protein sequence ID" value="EFW06444.1"/>
    <property type="molecule type" value="Genomic_DNA"/>
</dbReference>
<keyword evidence="1" id="KW-0805">Transcription regulation</keyword>
<dbReference type="OrthoDB" id="43195at2"/>
<feature type="domain" description="Transcriptional regulator LacI/GalR-like sensor" evidence="4">
    <location>
        <begin position="134"/>
        <end position="299"/>
    </location>
</feature>
<dbReference type="InterPro" id="IPR046335">
    <property type="entry name" value="LacI/GalR-like_sensor"/>
</dbReference>
<evidence type="ECO:0000259" key="4">
    <source>
        <dbReference type="Pfam" id="PF13377"/>
    </source>
</evidence>
<evidence type="ECO:0000256" key="1">
    <source>
        <dbReference type="ARBA" id="ARBA00023015"/>
    </source>
</evidence>
<dbReference type="GeneID" id="78229254"/>
<keyword evidence="3" id="KW-0804">Transcription</keyword>
<keyword evidence="6" id="KW-1185">Reference proteome</keyword>
<dbReference type="Gene3D" id="3.40.50.2300">
    <property type="match status" value="2"/>
</dbReference>
<protein>
    <submittedName>
        <fullName evidence="5">Transcriptional regulator</fullName>
    </submittedName>
</protein>
<dbReference type="Pfam" id="PF13377">
    <property type="entry name" value="Peripla_BP_3"/>
    <property type="match status" value="1"/>
</dbReference>
<evidence type="ECO:0000313" key="5">
    <source>
        <dbReference type="EMBL" id="EFW06444.1"/>
    </source>
</evidence>
<dbReference type="InterPro" id="IPR028082">
    <property type="entry name" value="Peripla_BP_I"/>
</dbReference>
<evidence type="ECO:0000256" key="3">
    <source>
        <dbReference type="ARBA" id="ARBA00023163"/>
    </source>
</evidence>
<name>E7G6E3_9FIRM</name>
<dbReference type="CDD" id="cd01544">
    <property type="entry name" value="PBP1_GalR"/>
    <property type="match status" value="1"/>
</dbReference>
<organism evidence="5 6">
    <name type="scientific">Coprobacillus cateniformis</name>
    <dbReference type="NCBI Taxonomy" id="100884"/>
    <lineage>
        <taxon>Bacteria</taxon>
        <taxon>Bacillati</taxon>
        <taxon>Bacillota</taxon>
        <taxon>Erysipelotrichia</taxon>
        <taxon>Erysipelotrichales</taxon>
        <taxon>Coprobacillaceae</taxon>
        <taxon>Coprobacillus</taxon>
    </lineage>
</organism>
<dbReference type="GO" id="GO:0000976">
    <property type="term" value="F:transcription cis-regulatory region binding"/>
    <property type="evidence" value="ECO:0007669"/>
    <property type="project" value="TreeGrafter"/>
</dbReference>
<dbReference type="PANTHER" id="PTHR30146:SF149">
    <property type="entry name" value="HTH-TYPE TRANSCRIPTIONAL REGULATOR EBGR"/>
    <property type="match status" value="1"/>
</dbReference>
<dbReference type="SUPFAM" id="SSF53822">
    <property type="entry name" value="Periplasmic binding protein-like I"/>
    <property type="match status" value="1"/>
</dbReference>
<evidence type="ECO:0000256" key="2">
    <source>
        <dbReference type="ARBA" id="ARBA00023125"/>
    </source>
</evidence>
<accession>E7G6E3</accession>
<dbReference type="HOGENOM" id="CLU_037628_1_2_9"/>
<dbReference type="STRING" id="100884.GCA_000269565_01377"/>
<dbReference type="RefSeq" id="WP_008787459.1">
    <property type="nucleotide sequence ID" value="NZ_AKCB01000001.1"/>
</dbReference>
<dbReference type="AlphaFoldDB" id="E7G6E3"/>
<dbReference type="GO" id="GO:0003700">
    <property type="term" value="F:DNA-binding transcription factor activity"/>
    <property type="evidence" value="ECO:0007669"/>
    <property type="project" value="TreeGrafter"/>
</dbReference>
<comment type="caution">
    <text evidence="5">The sequence shown here is derived from an EMBL/GenBank/DDBJ whole genome shotgun (WGS) entry which is preliminary data.</text>
</comment>
<dbReference type="eggNOG" id="COG1609">
    <property type="taxonomic scope" value="Bacteria"/>
</dbReference>
<reference evidence="5 6" key="1">
    <citation type="submission" date="2010-12" db="EMBL/GenBank/DDBJ databases">
        <title>The Genome Sequence of Coprobacillus sp. strain 29_1.</title>
        <authorList>
            <consortium name="The Broad Institute Genome Sequencing Platform"/>
            <person name="Earl A."/>
            <person name="Ward D."/>
            <person name="Feldgarden M."/>
            <person name="Gevers D."/>
            <person name="Daigneault M."/>
            <person name="Sibley C.D."/>
            <person name="White A."/>
            <person name="Strauss J."/>
            <person name="Allen-Vercoe E."/>
            <person name="Young S.K."/>
            <person name="Zeng Q."/>
            <person name="Gargeya S."/>
            <person name="Fitzgerald M."/>
            <person name="Haas B."/>
            <person name="Abouelleil A."/>
            <person name="Alvarado L."/>
            <person name="Arachchi H.M."/>
            <person name="Berlin A."/>
            <person name="Brown A."/>
            <person name="Chapman S.B."/>
            <person name="Chen Z."/>
            <person name="Dunbar C."/>
            <person name="Freedman E."/>
            <person name="Gearin G."/>
            <person name="Gellesch M."/>
            <person name="Goldberg J."/>
            <person name="Griggs A."/>
            <person name="Gujja S."/>
            <person name="Heilman E."/>
            <person name="Heiman D."/>
            <person name="Howarth C."/>
            <person name="Larson L."/>
            <person name="Lui A."/>
            <person name="MacDonald P.J.P."/>
            <person name="Mehta T."/>
            <person name="Montmayeur A."/>
            <person name="Murphy C."/>
            <person name="Neiman D."/>
            <person name="Pearson M."/>
            <person name="Priest M."/>
            <person name="Roberts A."/>
            <person name="Saif S."/>
            <person name="Shea T."/>
            <person name="Shenoy N."/>
            <person name="Sisk P."/>
            <person name="Stolte C."/>
            <person name="Sykes S."/>
            <person name="White J."/>
            <person name="Yandava C."/>
            <person name="Nusbaum C."/>
            <person name="Birren B."/>
        </authorList>
    </citation>
    <scope>NUCLEOTIDE SEQUENCE [LARGE SCALE GENOMIC DNA]</scope>
    <source>
        <strain evidence="5 6">29_1</strain>
    </source>
</reference>